<dbReference type="Proteomes" id="UP000441717">
    <property type="component" value="Unassembled WGS sequence"/>
</dbReference>
<accession>A0A6N7IM50</accession>
<dbReference type="Pfam" id="PF12686">
    <property type="entry name" value="DUF3800"/>
    <property type="match status" value="1"/>
</dbReference>
<protein>
    <submittedName>
        <fullName evidence="1">DUF3800 domain-containing protein</fullName>
    </submittedName>
</protein>
<evidence type="ECO:0000313" key="1">
    <source>
        <dbReference type="EMBL" id="MQL51045.1"/>
    </source>
</evidence>
<evidence type="ECO:0000313" key="2">
    <source>
        <dbReference type="Proteomes" id="UP000441717"/>
    </source>
</evidence>
<gene>
    <name evidence="1" type="ORF">GFC01_01920</name>
</gene>
<dbReference type="EMBL" id="WHYR01000003">
    <property type="protein sequence ID" value="MQL51045.1"/>
    <property type="molecule type" value="Genomic_DNA"/>
</dbReference>
<sequence length="265" mass="31233">MMLNFKNRRGIMGKAFNVYIDEAGDEGFKVIADKWLSSRWFVIGALVVPAEFDREMASVINKIKDRIKYGNKLKPLHFCKLSHRKKKVAIQEIKEKGHFRLIITGVYKPDLIKNGVLKNEKQFLYNYITRYLLERVTWLADDYKRKVRLIFENRSNTSYDHLNNYVQQLLKDPMCQIRKDMIMSLQVLNKSQSKNLQIADSLVSSVYAALEPDDYGNIETSYIMELKDFLYIRNGNLFSYGLKLFPYSGDSRILQERYPWLKELV</sequence>
<proteinExistence type="predicted"/>
<name>A0A6N7IM50_9FIRM</name>
<dbReference type="InterPro" id="IPR024524">
    <property type="entry name" value="DUF3800"/>
</dbReference>
<dbReference type="OrthoDB" id="9792394at2"/>
<organism evidence="1 2">
    <name type="scientific">Desulfofundulus thermobenzoicus</name>
    <dbReference type="NCBI Taxonomy" id="29376"/>
    <lineage>
        <taxon>Bacteria</taxon>
        <taxon>Bacillati</taxon>
        <taxon>Bacillota</taxon>
        <taxon>Clostridia</taxon>
        <taxon>Eubacteriales</taxon>
        <taxon>Peptococcaceae</taxon>
        <taxon>Desulfofundulus</taxon>
    </lineage>
</organism>
<comment type="caution">
    <text evidence="1">The sequence shown here is derived from an EMBL/GenBank/DDBJ whole genome shotgun (WGS) entry which is preliminary data.</text>
</comment>
<dbReference type="AlphaFoldDB" id="A0A6N7IM50"/>
<keyword evidence="2" id="KW-1185">Reference proteome</keyword>
<reference evidence="1 2" key="1">
    <citation type="submission" date="2019-10" db="EMBL/GenBank/DDBJ databases">
        <title>Comparative genomics of sulfur disproportionating microorganisms.</title>
        <authorList>
            <person name="Ward L.M."/>
            <person name="Bertran E."/>
            <person name="Johnston D."/>
        </authorList>
    </citation>
    <scope>NUCLEOTIDE SEQUENCE [LARGE SCALE GENOMIC DNA]</scope>
    <source>
        <strain evidence="1 2">DSM 14055</strain>
    </source>
</reference>